<dbReference type="PANTHER" id="PTHR11412:SF167">
    <property type="entry name" value="COMPLEMENT COMPONENT C3B, TANDEM DUPLICATE 1 ISOFORM X1-RELATED"/>
    <property type="match status" value="1"/>
</dbReference>
<dbReference type="InParanoid" id="A0A3Q1HRC0"/>
<proteinExistence type="inferred from homology"/>
<feature type="region of interest" description="Disordered" evidence="9">
    <location>
        <begin position="702"/>
        <end position="721"/>
    </location>
</feature>
<dbReference type="Gene3D" id="1.20.91.20">
    <property type="entry name" value="Anaphylotoxins (complement system)"/>
    <property type="match status" value="1"/>
</dbReference>
<dbReference type="Gene3D" id="6.20.50.160">
    <property type="match status" value="1"/>
</dbReference>
<dbReference type="InterPro" id="IPR002890">
    <property type="entry name" value="MG2"/>
</dbReference>
<dbReference type="SUPFAM" id="SSF47686">
    <property type="entry name" value="Anaphylotoxins (complement system)"/>
    <property type="match status" value="1"/>
</dbReference>
<dbReference type="Gene3D" id="1.20.5.320">
    <property type="entry name" value="6-Phosphogluconate Dehydrogenase, domain 3"/>
    <property type="match status" value="1"/>
</dbReference>
<dbReference type="Pfam" id="PF01759">
    <property type="entry name" value="NTR"/>
    <property type="match status" value="1"/>
</dbReference>
<dbReference type="InterPro" id="IPR018081">
    <property type="entry name" value="Anaphylatoxin_comp_syst"/>
</dbReference>
<dbReference type="SUPFAM" id="SSF48239">
    <property type="entry name" value="Terpenoid cyclases/Protein prenyltransferases"/>
    <property type="match status" value="1"/>
</dbReference>
<keyword evidence="3" id="KW-0964">Secreted</keyword>
<keyword evidence="8" id="KW-0325">Glycoprotein</keyword>
<evidence type="ECO:0000256" key="9">
    <source>
        <dbReference type="SAM" id="MobiDB-lite"/>
    </source>
</evidence>
<dbReference type="FunFam" id="2.60.40.10:FF:000155">
    <property type="entry name" value="complement C3 isoform X1"/>
    <property type="match status" value="1"/>
</dbReference>
<dbReference type="InterPro" id="IPR011626">
    <property type="entry name" value="Alpha-macroglobulin_TED"/>
</dbReference>
<dbReference type="InterPro" id="IPR001599">
    <property type="entry name" value="Macroglobln_a2"/>
</dbReference>
<dbReference type="SMART" id="SM01360">
    <property type="entry name" value="A2M"/>
    <property type="match status" value="1"/>
</dbReference>
<dbReference type="Gene3D" id="2.40.50.120">
    <property type="match status" value="1"/>
</dbReference>
<comment type="similarity">
    <text evidence="2">Belongs to the protease inhibitor I39 (alpha-2-macroglobulin) family.</text>
</comment>
<dbReference type="InterPro" id="IPR008930">
    <property type="entry name" value="Terpenoid_cyclase/PrenylTrfase"/>
</dbReference>
<name>A0A3Q1HRC0_9TELE</name>
<dbReference type="InterPro" id="IPR013783">
    <property type="entry name" value="Ig-like_fold"/>
</dbReference>
<evidence type="ECO:0000256" key="8">
    <source>
        <dbReference type="ARBA" id="ARBA00023180"/>
    </source>
</evidence>
<dbReference type="GeneTree" id="ENSGT00940000154063"/>
<dbReference type="CDD" id="cd00017">
    <property type="entry name" value="ANATO"/>
    <property type="match status" value="1"/>
</dbReference>
<feature type="domain" description="NTR" evidence="12">
    <location>
        <begin position="1487"/>
        <end position="1633"/>
    </location>
</feature>
<dbReference type="SMART" id="SM01359">
    <property type="entry name" value="A2M_N_2"/>
    <property type="match status" value="1"/>
</dbReference>
<evidence type="ECO:0000256" key="7">
    <source>
        <dbReference type="ARBA" id="ARBA00023157"/>
    </source>
</evidence>
<dbReference type="GO" id="GO:0005615">
    <property type="term" value="C:extracellular space"/>
    <property type="evidence" value="ECO:0007669"/>
    <property type="project" value="InterPro"/>
</dbReference>
<dbReference type="FunFam" id="2.60.40.1940:FF:000001">
    <property type="entry name" value="Complement component C3"/>
    <property type="match status" value="1"/>
</dbReference>
<feature type="chain" id="PRO_5018696207" evidence="10">
    <location>
        <begin position="21"/>
        <end position="1635"/>
    </location>
</feature>
<comment type="subcellular location">
    <subcellularLocation>
        <location evidence="1">Secreted</location>
    </subcellularLocation>
</comment>
<dbReference type="Pfam" id="PF07703">
    <property type="entry name" value="A2M_BRD"/>
    <property type="match status" value="1"/>
</dbReference>
<dbReference type="InterPro" id="IPR036595">
    <property type="entry name" value="A-macroglobulin_rcpt-bd_sf"/>
</dbReference>
<keyword evidence="4" id="KW-0646">Protease inhibitor</keyword>
<dbReference type="InterPro" id="IPR001134">
    <property type="entry name" value="Netrin_domain"/>
</dbReference>
<dbReference type="PROSITE" id="PS01178">
    <property type="entry name" value="ANAPHYLATOXIN_2"/>
    <property type="match status" value="1"/>
</dbReference>
<dbReference type="Gene3D" id="2.60.40.690">
    <property type="entry name" value="Alpha-macroglobulin, receptor-binding domain"/>
    <property type="match status" value="1"/>
</dbReference>
<evidence type="ECO:0000256" key="10">
    <source>
        <dbReference type="SAM" id="SignalP"/>
    </source>
</evidence>
<dbReference type="InterPro" id="IPR000020">
    <property type="entry name" value="Anaphylatoxin/fibulin"/>
</dbReference>
<dbReference type="Gene3D" id="2.60.40.10">
    <property type="entry name" value="Immunoglobulins"/>
    <property type="match status" value="2"/>
</dbReference>
<dbReference type="Proteomes" id="UP000257200">
    <property type="component" value="Unplaced"/>
</dbReference>
<dbReference type="InterPro" id="IPR009048">
    <property type="entry name" value="A-macroglobulin_rcpt-bd"/>
</dbReference>
<dbReference type="STRING" id="80966.ENSAPOP00000030385"/>
<keyword evidence="14" id="KW-1185">Reference proteome</keyword>
<dbReference type="InterPro" id="IPR018933">
    <property type="entry name" value="Netrin_module_non-TIMP"/>
</dbReference>
<feature type="compositionally biased region" description="Low complexity" evidence="9">
    <location>
        <begin position="669"/>
        <end position="682"/>
    </location>
</feature>
<evidence type="ECO:0000313" key="14">
    <source>
        <dbReference type="Proteomes" id="UP000257200"/>
    </source>
</evidence>
<protein>
    <submittedName>
        <fullName evidence="13">Complement component c3b, tandem duplicate 1</fullName>
    </submittedName>
</protein>
<evidence type="ECO:0000259" key="12">
    <source>
        <dbReference type="PROSITE" id="PS50189"/>
    </source>
</evidence>
<evidence type="ECO:0000256" key="3">
    <source>
        <dbReference type="ARBA" id="ARBA00022525"/>
    </source>
</evidence>
<dbReference type="InterPro" id="IPR008993">
    <property type="entry name" value="TIMP-like_OB-fold"/>
</dbReference>
<dbReference type="SMART" id="SM01419">
    <property type="entry name" value="Thiol-ester_cl"/>
    <property type="match status" value="1"/>
</dbReference>
<dbReference type="Gene3D" id="2.20.130.20">
    <property type="match status" value="1"/>
</dbReference>
<keyword evidence="7" id="KW-1015">Disulfide bond</keyword>
<dbReference type="Pfam" id="PF17791">
    <property type="entry name" value="MG3"/>
    <property type="match status" value="1"/>
</dbReference>
<dbReference type="Pfam" id="PF07677">
    <property type="entry name" value="A2M_recep"/>
    <property type="match status" value="1"/>
</dbReference>
<keyword evidence="5 10" id="KW-0732">Signal</keyword>
<dbReference type="Gene3D" id="1.50.10.20">
    <property type="match status" value="1"/>
</dbReference>
<dbReference type="PROSITE" id="PS01177">
    <property type="entry name" value="ANAPHYLATOXIN_1"/>
    <property type="match status" value="1"/>
</dbReference>
<dbReference type="InterPro" id="IPR041555">
    <property type="entry name" value="MG3"/>
</dbReference>
<reference evidence="13" key="2">
    <citation type="submission" date="2025-09" db="UniProtKB">
        <authorList>
            <consortium name="Ensembl"/>
        </authorList>
    </citation>
    <scope>IDENTIFICATION</scope>
</reference>
<dbReference type="PROSITE" id="PS50189">
    <property type="entry name" value="NTR"/>
    <property type="match status" value="1"/>
</dbReference>
<dbReference type="SUPFAM" id="SSF50242">
    <property type="entry name" value="TIMP-like"/>
    <property type="match status" value="1"/>
</dbReference>
<dbReference type="Ensembl" id="ENSAPOT00000022391.1">
    <property type="protein sequence ID" value="ENSAPOP00000030385.1"/>
    <property type="gene ID" value="ENSAPOG00000017066.1"/>
</dbReference>
<sequence length="1635" mass="182719">MVRWKLHSVLLLVLLCESHGQFDKSRRFESFDSYIVRTDPHSHGFLVSPFSLQLSSENLNRDEKKNKFVYLKVNFGSFHSEERVLMVSFHSGYIFIQTDKPIYNPGDTVRFRAFVSSPSFKAFDSSITIDIQNPDGVVVKHISRTKTPDGVFVDTFPLSEIVNEGTWILTAKFDHWQQNTFTSQFEVKKYVLPAFNVTLTPKKSFLSLDDTELVVDITARYLYGEPVQGKAYVVFGVKINKDMNRLPSVKQVSNLDGGSVTLSMDELKRAYPNFRSLVGNSVYVKVSVLTSTGSDLVEAEKTGIKIVESPYVVLFKDMPKYFKPGLPLDFTIQVSHHDGSPARNVPIKLNLLDTPLVVSSGAARATINMPRDHQAQTITAETTQAGLRPEQQAKQQITVQPYQTFTSRQRNYLYISTGTNTVSVGDRLSLQLSISLADQTNREFVKHVSYLVLNKGRIIIAGRMNVTGQTVTSVGLVVTPEMMPSFRFVAFYSIPWLAAEEVVSDSIWIDVADSCVGGVSVQTSITFFKNIHIKINQNPIWGVVEHGDIGCTRGGGRDAKGVFSDAGLLYSSSTGFKTTTRQTLQCPGSTRRRRSAELLKRKAQLESHYKEKLQHRCCKDGLREIPMPYSCTRRSLYITEGWECIQAFRYCCATYRDQVVDTEVPTTPPTTTAAPTTAAPTTSSQPWTVTHTREKIQLGTMPGLPGPPGPPGPPGLPGLSGAPGPDLYMYTKVNKMAEEEKVLVMGREAVEEEEEEEEWEYLDETEVYLRSKFYESWLWMDDVKLPSQADSNGLASQDVDTVLPDSITEWGVLAVSSSPQTGFCVAEPYNVRAWKRFFVDLKLPHSVARNEQVEIKAVVHNYGDDDLHVRVVLMKTEGMCSIAFKDRHTQEVTVSAGSSVAVPYTIVPLVVGALPLEVMVAGRDLTGGDRIQKSLRVVLDGVQKTEVWSVVLNPSAEGGTQTVRSGKPELESVVPNSVPQTFINVRGSVLADSIDNSISEDSLASLIRMPGGCVEQNLASITLPLIATLYLDRSSSWESVGVQRKAEAIRYIRRGYENQLAYRRSDGSYPPYRGVGASTWITAYVVKVFSMAHSIVGINEQQVCDPLLYLVKNKFKRREKIYVEDNPVYSTTMTGGLRGDDPQITLTAFVHIALTEAKQAGILCTIRLTSDYLKKALKTPRRRPYTVAIASYALALDGSPSSLHEHLLRAAAPGVPKNYNNSFQVIFLKNPPNLTRKFLRRGGGFGSTQVPAVNLGLSFRTLNGQIGGHQFVQFFHMRFTNILLLWCFCSQLPANLDLEIEARGNGQGILEVVTYYNQLHEVEEKMPCSHFDLNVTIEESSEKPPADVEKSYKITIKVRALGPRDVRMVVLDISLPTGFTPENSDLEMLSNSVDRYINNFQTVDNLSDRGSLILHLFKVSHKEPEILVFRLQQSFKVGLLQPSSVTVYEYYNPDHRCSRTYTPKENKEELSQICRDNVCRCTQGDCCVSKTDSENFPNNERETFACKSLHHVFQVKVLSVSHSYYDKYEMEITQVIKLGVEAGVEVGQKRFFMSHGGCRDGLSLKLGSQYLIIGPKEDQWNIDTDTNRFIYMLGKDTWVERWPSAAECSSSPSLQNKCQSLNAAANELSVNACRL</sequence>
<evidence type="ECO:0000313" key="13">
    <source>
        <dbReference type="Ensembl" id="ENSAPOP00000030385.1"/>
    </source>
</evidence>
<evidence type="ECO:0000256" key="1">
    <source>
        <dbReference type="ARBA" id="ARBA00004613"/>
    </source>
</evidence>
<dbReference type="PANTHER" id="PTHR11412">
    <property type="entry name" value="MACROGLOBULIN / COMPLEMENT"/>
    <property type="match status" value="1"/>
</dbReference>
<dbReference type="InterPro" id="IPR047565">
    <property type="entry name" value="Alpha-macroglob_thiol-ester_cl"/>
</dbReference>
<evidence type="ECO:0000259" key="11">
    <source>
        <dbReference type="PROSITE" id="PS01178"/>
    </source>
</evidence>
<dbReference type="Gene3D" id="2.60.40.1930">
    <property type="match status" value="3"/>
</dbReference>
<evidence type="ECO:0000256" key="4">
    <source>
        <dbReference type="ARBA" id="ARBA00022690"/>
    </source>
</evidence>
<dbReference type="Pfam" id="PF01835">
    <property type="entry name" value="MG2"/>
    <property type="match status" value="1"/>
</dbReference>
<dbReference type="Pfam" id="PF00207">
    <property type="entry name" value="A2M"/>
    <property type="match status" value="1"/>
</dbReference>
<reference evidence="13" key="1">
    <citation type="submission" date="2025-08" db="UniProtKB">
        <authorList>
            <consortium name="Ensembl"/>
        </authorList>
    </citation>
    <scope>IDENTIFICATION</scope>
</reference>
<dbReference type="Pfam" id="PF01821">
    <property type="entry name" value="ANATO"/>
    <property type="match status" value="1"/>
</dbReference>
<keyword evidence="6" id="KW-0722">Serine protease inhibitor</keyword>
<accession>A0A3Q1HRC0</accession>
<dbReference type="FunFam" id="2.60.40.1930:FF:000001">
    <property type="entry name" value="CD109 isoform 3"/>
    <property type="match status" value="1"/>
</dbReference>
<dbReference type="InterPro" id="IPR011625">
    <property type="entry name" value="A2M_N_BRD"/>
</dbReference>
<dbReference type="Gene3D" id="2.60.120.1540">
    <property type="match status" value="2"/>
</dbReference>
<dbReference type="InterPro" id="IPR040839">
    <property type="entry name" value="MG4"/>
</dbReference>
<feature type="compositionally biased region" description="Pro residues" evidence="9">
    <location>
        <begin position="704"/>
        <end position="716"/>
    </location>
</feature>
<dbReference type="SMART" id="SM00104">
    <property type="entry name" value="ANATO"/>
    <property type="match status" value="1"/>
</dbReference>
<dbReference type="Pfam" id="PF17789">
    <property type="entry name" value="MG4"/>
    <property type="match status" value="1"/>
</dbReference>
<dbReference type="SMART" id="SM01361">
    <property type="entry name" value="A2M_recep"/>
    <property type="match status" value="1"/>
</dbReference>
<evidence type="ECO:0000256" key="5">
    <source>
        <dbReference type="ARBA" id="ARBA00022729"/>
    </source>
</evidence>
<dbReference type="SMART" id="SM00643">
    <property type="entry name" value="C345C"/>
    <property type="match status" value="1"/>
</dbReference>
<dbReference type="Gene3D" id="2.60.40.1940">
    <property type="match status" value="1"/>
</dbReference>
<organism evidence="13 14">
    <name type="scientific">Acanthochromis polyacanthus</name>
    <name type="common">spiny chromis</name>
    <dbReference type="NCBI Taxonomy" id="80966"/>
    <lineage>
        <taxon>Eukaryota</taxon>
        <taxon>Metazoa</taxon>
        <taxon>Chordata</taxon>
        <taxon>Craniata</taxon>
        <taxon>Vertebrata</taxon>
        <taxon>Euteleostomi</taxon>
        <taxon>Actinopterygii</taxon>
        <taxon>Neopterygii</taxon>
        <taxon>Teleostei</taxon>
        <taxon>Neoteleostei</taxon>
        <taxon>Acanthomorphata</taxon>
        <taxon>Ovalentaria</taxon>
        <taxon>Pomacentridae</taxon>
        <taxon>Acanthochromis</taxon>
    </lineage>
</organism>
<feature type="signal peptide" evidence="10">
    <location>
        <begin position="1"/>
        <end position="20"/>
    </location>
</feature>
<dbReference type="InterPro" id="IPR050473">
    <property type="entry name" value="A2M/Complement_sys"/>
</dbReference>
<dbReference type="SUPFAM" id="SSF49410">
    <property type="entry name" value="Alpha-macroglobulin receptor domain"/>
    <property type="match status" value="1"/>
</dbReference>
<evidence type="ECO:0000256" key="2">
    <source>
        <dbReference type="ARBA" id="ARBA00010952"/>
    </source>
</evidence>
<evidence type="ECO:0000256" key="6">
    <source>
        <dbReference type="ARBA" id="ARBA00022900"/>
    </source>
</evidence>
<dbReference type="GO" id="GO:0004867">
    <property type="term" value="F:serine-type endopeptidase inhibitor activity"/>
    <property type="evidence" value="ECO:0007669"/>
    <property type="project" value="UniProtKB-KW"/>
</dbReference>
<feature type="domain" description="Anaphylatoxin-like" evidence="11">
    <location>
        <begin position="617"/>
        <end position="652"/>
    </location>
</feature>
<dbReference type="Pfam" id="PF07678">
    <property type="entry name" value="TED_complement"/>
    <property type="match status" value="1"/>
</dbReference>
<feature type="region of interest" description="Disordered" evidence="9">
    <location>
        <begin position="663"/>
        <end position="689"/>
    </location>
</feature>
<dbReference type="Gene3D" id="6.10.270.10">
    <property type="match status" value="1"/>
</dbReference>